<dbReference type="AlphaFoldDB" id="A0A0E9WH53"/>
<name>A0A0E9WH53_ANGAN</name>
<reference evidence="1" key="1">
    <citation type="submission" date="2014-11" db="EMBL/GenBank/DDBJ databases">
        <authorList>
            <person name="Amaro Gonzalez C."/>
        </authorList>
    </citation>
    <scope>NUCLEOTIDE SEQUENCE</scope>
</reference>
<reference evidence="1" key="2">
    <citation type="journal article" date="2015" name="Fish Shellfish Immunol.">
        <title>Early steps in the European eel (Anguilla anguilla)-Vibrio vulnificus interaction in the gills: Role of the RtxA13 toxin.</title>
        <authorList>
            <person name="Callol A."/>
            <person name="Pajuelo D."/>
            <person name="Ebbesson L."/>
            <person name="Teles M."/>
            <person name="MacKenzie S."/>
            <person name="Amaro C."/>
        </authorList>
    </citation>
    <scope>NUCLEOTIDE SEQUENCE</scope>
</reference>
<sequence>MSYKKIFDSASTSSDYVQREFKLVSHSKHRVFVWFVWRPHSRKTKQNKQNKKKSINKK</sequence>
<organism evidence="1">
    <name type="scientific">Anguilla anguilla</name>
    <name type="common">European freshwater eel</name>
    <name type="synonym">Muraena anguilla</name>
    <dbReference type="NCBI Taxonomy" id="7936"/>
    <lineage>
        <taxon>Eukaryota</taxon>
        <taxon>Metazoa</taxon>
        <taxon>Chordata</taxon>
        <taxon>Craniata</taxon>
        <taxon>Vertebrata</taxon>
        <taxon>Euteleostomi</taxon>
        <taxon>Actinopterygii</taxon>
        <taxon>Neopterygii</taxon>
        <taxon>Teleostei</taxon>
        <taxon>Anguilliformes</taxon>
        <taxon>Anguillidae</taxon>
        <taxon>Anguilla</taxon>
    </lineage>
</organism>
<dbReference type="EMBL" id="GBXM01018951">
    <property type="protein sequence ID" value="JAH89626.1"/>
    <property type="molecule type" value="Transcribed_RNA"/>
</dbReference>
<protein>
    <submittedName>
        <fullName evidence="1">Uncharacterized protein</fullName>
    </submittedName>
</protein>
<accession>A0A0E9WH53</accession>
<evidence type="ECO:0000313" key="1">
    <source>
        <dbReference type="EMBL" id="JAH89626.1"/>
    </source>
</evidence>
<proteinExistence type="predicted"/>